<proteinExistence type="predicted"/>
<reference evidence="3 4" key="1">
    <citation type="journal article" date="2020" name="Biotechnol. Biofuels">
        <title>New insights from the biogas microbiome by comprehensive genome-resolved metagenomics of nearly 1600 species originating from multiple anaerobic digesters.</title>
        <authorList>
            <person name="Campanaro S."/>
            <person name="Treu L."/>
            <person name="Rodriguez-R L.M."/>
            <person name="Kovalovszki A."/>
            <person name="Ziels R.M."/>
            <person name="Maus I."/>
            <person name="Zhu X."/>
            <person name="Kougias P.G."/>
            <person name="Basile A."/>
            <person name="Luo G."/>
            <person name="Schluter A."/>
            <person name="Konstantinidis K.T."/>
            <person name="Angelidaki I."/>
        </authorList>
    </citation>
    <scope>NUCLEOTIDE SEQUENCE [LARGE SCALE GENOMIC DNA]</scope>
    <source>
        <strain evidence="3">AS23ysBPME_34</strain>
    </source>
</reference>
<feature type="domain" description="Glycosyl transferase family 1" evidence="1">
    <location>
        <begin position="194"/>
        <end position="351"/>
    </location>
</feature>
<protein>
    <submittedName>
        <fullName evidence="3">Glycosyltransferase family 4 protein</fullName>
    </submittedName>
</protein>
<dbReference type="CDD" id="cd03801">
    <property type="entry name" value="GT4_PimA-like"/>
    <property type="match status" value="1"/>
</dbReference>
<evidence type="ECO:0000313" key="3">
    <source>
        <dbReference type="EMBL" id="NLJ19226.1"/>
    </source>
</evidence>
<dbReference type="InterPro" id="IPR001296">
    <property type="entry name" value="Glyco_trans_1"/>
</dbReference>
<sequence length="375" mass="43650">MKMKVLHINSYFSTSGLFKHLYDRQLNSGLEIDVYVPISHQFPEERIAASGDYTTIHRNHHQLERYLFHLKHYNILKDLKNTYQAEQYDLIHAHSLFSNGWLAYQLWKETKTPYVVAVRSADIRTFFDKMPWLKPMGLKILANASQVFFISRNNYNEVFANHIPSRMKETLRAKTQVISNGIDPYWLQNRFTEKQPAIHSPLQIVSVGKTIHEKRFVQLAKMVQSYSENIAQAHLNIVGPTWNPKIVEQLKAFDCVTYHGPKSKEQLKDFYRTMDVFALLSSPETFGLVYPEAMSQGLPVIYTQNEGFDSFFDNHYIGVSVPKTDELGFTKAIDFIKQNYATLSKNALNNANKFNWDEVNQKYLNIYRNTTKNKG</sequence>
<dbReference type="Pfam" id="PF13439">
    <property type="entry name" value="Glyco_transf_4"/>
    <property type="match status" value="1"/>
</dbReference>
<keyword evidence="3" id="KW-0808">Transferase</keyword>
<accession>A0A7X8H159</accession>
<dbReference type="GO" id="GO:0016757">
    <property type="term" value="F:glycosyltransferase activity"/>
    <property type="evidence" value="ECO:0007669"/>
    <property type="project" value="InterPro"/>
</dbReference>
<evidence type="ECO:0000259" key="2">
    <source>
        <dbReference type="Pfam" id="PF13439"/>
    </source>
</evidence>
<dbReference type="InterPro" id="IPR028098">
    <property type="entry name" value="Glyco_trans_4-like_N"/>
</dbReference>
<gene>
    <name evidence="3" type="ORF">GX355_10245</name>
</gene>
<dbReference type="Gene3D" id="3.40.50.2000">
    <property type="entry name" value="Glycogen Phosphorylase B"/>
    <property type="match status" value="2"/>
</dbReference>
<evidence type="ECO:0000313" key="4">
    <source>
        <dbReference type="Proteomes" id="UP000541058"/>
    </source>
</evidence>
<dbReference type="Pfam" id="PF00534">
    <property type="entry name" value="Glycos_transf_1"/>
    <property type="match status" value="1"/>
</dbReference>
<dbReference type="AlphaFoldDB" id="A0A7X8H159"/>
<dbReference type="EMBL" id="JAAYSM010000371">
    <property type="protein sequence ID" value="NLJ19226.1"/>
    <property type="molecule type" value="Genomic_DNA"/>
</dbReference>
<dbReference type="Proteomes" id="UP000541058">
    <property type="component" value="Unassembled WGS sequence"/>
</dbReference>
<evidence type="ECO:0000259" key="1">
    <source>
        <dbReference type="Pfam" id="PF00534"/>
    </source>
</evidence>
<dbReference type="SUPFAM" id="SSF53756">
    <property type="entry name" value="UDP-Glycosyltransferase/glycogen phosphorylase"/>
    <property type="match status" value="1"/>
</dbReference>
<comment type="caution">
    <text evidence="3">The sequence shown here is derived from an EMBL/GenBank/DDBJ whole genome shotgun (WGS) entry which is preliminary data.</text>
</comment>
<feature type="domain" description="Glycosyltransferase subfamily 4-like N-terminal" evidence="2">
    <location>
        <begin position="21"/>
        <end position="184"/>
    </location>
</feature>
<dbReference type="PANTHER" id="PTHR45947:SF3">
    <property type="entry name" value="SULFOQUINOVOSYL TRANSFERASE SQD2"/>
    <property type="match status" value="1"/>
</dbReference>
<name>A0A7X8H159_9LACT</name>
<dbReference type="InterPro" id="IPR050194">
    <property type="entry name" value="Glycosyltransferase_grp1"/>
</dbReference>
<dbReference type="PANTHER" id="PTHR45947">
    <property type="entry name" value="SULFOQUINOVOSYL TRANSFERASE SQD2"/>
    <property type="match status" value="1"/>
</dbReference>
<organism evidence="3 4">
    <name type="scientific">Globicatella sulfidifaciens</name>
    <dbReference type="NCBI Taxonomy" id="136093"/>
    <lineage>
        <taxon>Bacteria</taxon>
        <taxon>Bacillati</taxon>
        <taxon>Bacillota</taxon>
        <taxon>Bacilli</taxon>
        <taxon>Lactobacillales</taxon>
        <taxon>Aerococcaceae</taxon>
        <taxon>Globicatella</taxon>
    </lineage>
</organism>